<dbReference type="PANTHER" id="PTHR30535:SF34">
    <property type="entry name" value="MOLYBDATE-BINDING PROTEIN MOLA"/>
    <property type="match status" value="1"/>
</dbReference>
<evidence type="ECO:0000256" key="1">
    <source>
        <dbReference type="SAM" id="SignalP"/>
    </source>
</evidence>
<dbReference type="EMBL" id="UGTJ01000001">
    <property type="protein sequence ID" value="SUB79175.1"/>
    <property type="molecule type" value="Genomic_DNA"/>
</dbReference>
<dbReference type="SUPFAM" id="SSF53807">
    <property type="entry name" value="Helical backbone' metal receptor"/>
    <property type="match status" value="1"/>
</dbReference>
<dbReference type="PROSITE" id="PS51257">
    <property type="entry name" value="PROKAR_LIPOPROTEIN"/>
    <property type="match status" value="1"/>
</dbReference>
<feature type="chain" id="PRO_5042992617" evidence="1">
    <location>
        <begin position="19"/>
        <end position="389"/>
    </location>
</feature>
<evidence type="ECO:0000313" key="3">
    <source>
        <dbReference type="EMBL" id="SUB79175.1"/>
    </source>
</evidence>
<dbReference type="PANTHER" id="PTHR30535">
    <property type="entry name" value="VITAMIN B12-BINDING PROTEIN"/>
    <property type="match status" value="1"/>
</dbReference>
<dbReference type="GO" id="GO:0071281">
    <property type="term" value="P:cellular response to iron ion"/>
    <property type="evidence" value="ECO:0007669"/>
    <property type="project" value="TreeGrafter"/>
</dbReference>
<sequence>MKKLFIAFAILLCGIFTACTGSSTGQAASGGDTVALSYARHLTIVKYDGYTVVKLIDPWNEGKTLHSYALVPKGRKGDDLTTRMAGLAGKEATVVRTPIERSVVFTTVHCALLYDLKAEQAISGVCDLKYIDIPDVQRRTAAPLSKTNPHPIVDCGNGMSADVEKIIDLKPQALLISPFENSGGYGKLEEINIPIIETADYMETSALGRAEWMKFYGMLYGKEKEAEALFEKVDRNYQTLKATAAHSKVSRSVITEKKTGSVWYVPGGKSVIGEMLKDAGAHYPFAGDTHSGSISLPFETVLDKAGEADVWLYKYNEHPATLQELLAEYHGYKELKAFHTGMVFACNCTRRPYFEEVGFHPDRLLSDIIQIVHPDIAGFAPMHYYEKLR</sequence>
<feature type="domain" description="Fe/B12 periplasmic-binding" evidence="2">
    <location>
        <begin position="101"/>
        <end position="376"/>
    </location>
</feature>
<proteinExistence type="predicted"/>
<evidence type="ECO:0000259" key="2">
    <source>
        <dbReference type="PROSITE" id="PS50983"/>
    </source>
</evidence>
<reference evidence="3 4" key="1">
    <citation type="submission" date="2018-06" db="EMBL/GenBank/DDBJ databases">
        <authorList>
            <consortium name="Pathogen Informatics"/>
            <person name="Doyle S."/>
        </authorList>
    </citation>
    <scope>NUCLEOTIDE SEQUENCE [LARGE SCALE GENOMIC DNA]</scope>
    <source>
        <strain evidence="3 4">NCTC13063</strain>
    </source>
</reference>
<dbReference type="Pfam" id="PF01497">
    <property type="entry name" value="Peripla_BP_2"/>
    <property type="match status" value="1"/>
</dbReference>
<dbReference type="Proteomes" id="UP000255283">
    <property type="component" value="Unassembled WGS sequence"/>
</dbReference>
<evidence type="ECO:0000313" key="4">
    <source>
        <dbReference type="Proteomes" id="UP000255283"/>
    </source>
</evidence>
<dbReference type="RefSeq" id="WP_115153123.1">
    <property type="nucleotide sequence ID" value="NZ_DBFWLE010000008.1"/>
</dbReference>
<name>A0AAQ1UHC9_9BACT</name>
<dbReference type="InterPro" id="IPR002491">
    <property type="entry name" value="ABC_transptr_periplasmic_BD"/>
</dbReference>
<comment type="caution">
    <text evidence="3">The sequence shown here is derived from an EMBL/GenBank/DDBJ whole genome shotgun (WGS) entry which is preliminary data.</text>
</comment>
<accession>A0AAQ1UHC9</accession>
<dbReference type="InterPro" id="IPR050902">
    <property type="entry name" value="ABC_Transporter_SBP"/>
</dbReference>
<keyword evidence="1" id="KW-0732">Signal</keyword>
<dbReference type="PROSITE" id="PS50983">
    <property type="entry name" value="FE_B12_PBP"/>
    <property type="match status" value="1"/>
</dbReference>
<dbReference type="Gene3D" id="3.40.50.1980">
    <property type="entry name" value="Nitrogenase molybdenum iron protein domain"/>
    <property type="match status" value="2"/>
</dbReference>
<organism evidence="3 4">
    <name type="scientific">Segatella buccae</name>
    <dbReference type="NCBI Taxonomy" id="28126"/>
    <lineage>
        <taxon>Bacteria</taxon>
        <taxon>Pseudomonadati</taxon>
        <taxon>Bacteroidota</taxon>
        <taxon>Bacteroidia</taxon>
        <taxon>Bacteroidales</taxon>
        <taxon>Prevotellaceae</taxon>
        <taxon>Segatella</taxon>
    </lineage>
</organism>
<gene>
    <name evidence="3" type="ORF">NCTC13063_00432</name>
</gene>
<dbReference type="AlphaFoldDB" id="A0AAQ1UHC9"/>
<protein>
    <submittedName>
        <fullName evidence="3">ABC-type Fe3+-citrate transport system, periplasmic component</fullName>
    </submittedName>
</protein>
<feature type="signal peptide" evidence="1">
    <location>
        <begin position="1"/>
        <end position="18"/>
    </location>
</feature>